<dbReference type="Pfam" id="PF06470">
    <property type="entry name" value="SMC_hinge"/>
    <property type="match status" value="1"/>
</dbReference>
<dbReference type="InterPro" id="IPR036277">
    <property type="entry name" value="SMC_hinge_sf"/>
</dbReference>
<dbReference type="GO" id="GO:0016887">
    <property type="term" value="F:ATP hydrolysis activity"/>
    <property type="evidence" value="ECO:0007669"/>
    <property type="project" value="InterPro"/>
</dbReference>
<dbReference type="CDD" id="cd03278">
    <property type="entry name" value="ABC_SMC_barmotin"/>
    <property type="match status" value="2"/>
</dbReference>
<dbReference type="InterPro" id="IPR010935">
    <property type="entry name" value="SMC_hinge"/>
</dbReference>
<dbReference type="Gene3D" id="3.40.50.300">
    <property type="entry name" value="P-loop containing nucleotide triphosphate hydrolases"/>
    <property type="match status" value="2"/>
</dbReference>
<dbReference type="GO" id="GO:0005737">
    <property type="term" value="C:cytoplasm"/>
    <property type="evidence" value="ECO:0007669"/>
    <property type="project" value="UniProtKB-SubCell"/>
</dbReference>
<evidence type="ECO:0000259" key="8">
    <source>
        <dbReference type="SMART" id="SM00968"/>
    </source>
</evidence>
<dbReference type="GO" id="GO:0003677">
    <property type="term" value="F:DNA binding"/>
    <property type="evidence" value="ECO:0007669"/>
    <property type="project" value="UniProtKB-UniRule"/>
</dbReference>
<dbReference type="InterPro" id="IPR003395">
    <property type="entry name" value="RecF/RecN/SMC_N"/>
</dbReference>
<comment type="subunit">
    <text evidence="7">Homodimer.</text>
</comment>
<evidence type="ECO:0000313" key="10">
    <source>
        <dbReference type="Proteomes" id="UP000051291"/>
    </source>
</evidence>
<keyword evidence="5 7" id="KW-0175">Coiled coil</keyword>
<proteinExistence type="inferred from homology"/>
<feature type="coiled-coil region" evidence="7">
    <location>
        <begin position="227"/>
        <end position="475"/>
    </location>
</feature>
<evidence type="ECO:0000256" key="1">
    <source>
        <dbReference type="ARBA" id="ARBA00004496"/>
    </source>
</evidence>
<comment type="subcellular location">
    <subcellularLocation>
        <location evidence="1 7">Cytoplasm</location>
    </subcellularLocation>
</comment>
<gene>
    <name evidence="7" type="primary">smc</name>
    <name evidence="9" type="ORF">FC64_GL000555</name>
</gene>
<name>A0A0R1ZNZ2_9LACO</name>
<dbReference type="InterPro" id="IPR024704">
    <property type="entry name" value="SMC"/>
</dbReference>
<keyword evidence="2 7" id="KW-0963">Cytoplasm</keyword>
<dbReference type="RefSeq" id="WP_057906058.1">
    <property type="nucleotide sequence ID" value="NZ_AYYZ01000004.1"/>
</dbReference>
<accession>A0A0R1ZNZ2</accession>
<dbReference type="GO" id="GO:0006260">
    <property type="term" value="P:DNA replication"/>
    <property type="evidence" value="ECO:0007669"/>
    <property type="project" value="UniProtKB-UniRule"/>
</dbReference>
<dbReference type="InterPro" id="IPR011890">
    <property type="entry name" value="SMC_prok"/>
</dbReference>
<dbReference type="Proteomes" id="UP000051291">
    <property type="component" value="Unassembled WGS sequence"/>
</dbReference>
<comment type="domain">
    <text evidence="7">Contains large globular domains required for ATP hydrolysis at each terminus and a third globular domain forming a flexible hinge near the middle of the molecule. These domains are separated by coiled-coil structures.</text>
</comment>
<evidence type="ECO:0000256" key="2">
    <source>
        <dbReference type="ARBA" id="ARBA00022490"/>
    </source>
</evidence>
<dbReference type="SUPFAM" id="SSF75553">
    <property type="entry name" value="Smc hinge domain"/>
    <property type="match status" value="1"/>
</dbReference>
<dbReference type="InterPro" id="IPR027417">
    <property type="entry name" value="P-loop_NTPase"/>
</dbReference>
<dbReference type="GO" id="GO:0007062">
    <property type="term" value="P:sister chromatid cohesion"/>
    <property type="evidence" value="ECO:0007669"/>
    <property type="project" value="InterPro"/>
</dbReference>
<dbReference type="PIRSF" id="PIRSF005719">
    <property type="entry name" value="SMC"/>
    <property type="match status" value="1"/>
</dbReference>
<organism evidence="9 10">
    <name type="scientific">Ligilactobacillus araffinosus DSM 20653</name>
    <dbReference type="NCBI Taxonomy" id="1423820"/>
    <lineage>
        <taxon>Bacteria</taxon>
        <taxon>Bacillati</taxon>
        <taxon>Bacillota</taxon>
        <taxon>Bacilli</taxon>
        <taxon>Lactobacillales</taxon>
        <taxon>Lactobacillaceae</taxon>
        <taxon>Ligilactobacillus</taxon>
    </lineage>
</organism>
<dbReference type="NCBIfam" id="TIGR02168">
    <property type="entry name" value="SMC_prok_B"/>
    <property type="match status" value="1"/>
</dbReference>
<dbReference type="FunFam" id="3.40.50.300:FF:000901">
    <property type="entry name" value="Chromosome partition protein Smc"/>
    <property type="match status" value="1"/>
</dbReference>
<sequence length="1179" mass="134413">MKLKSLTINGFKSFADKTEIDFQPGITGIVGPNGSGKSNIIESLRWVLGEQSAKSLRGSKMPDVIFAGSATRAPLNRAEVEIEFDNSDRFLPDQPDELRITRRIYRSGESEFLLNGKKVRLKDIVNLFMDTGLGKESFSVISQGRVESIFNSKPEDRRVLIEETAGVLKYKKEKERAEKELKETADHLDRVVDILTELKRQREPLEEQASIAKDYVEQKKQFDYYHLNELVLEIQQGRKQKAELDQQLKQAKELLAKYKQAALDQEENTAQLHEQQQTIENQLDQIQTQLVTLTQQRERLAGKKDISEQQRQFQIEKIESLTKQIDENQQDRATLQEKLITAQKRIEELKKEKQNLQHQIKSLSADQKLAPAELERAIAEITHQINQQTQQKMQAENEIQVLEQSETQRQAELNKVQNQLATVQGETKPLEDQLTTVKAQTAEWQANLEKAECQAEEYREKRTKLNAQIDQQRQSWYQASEIMQKAQARLEALESVAHNYSGYYQGVREILKQRNQLQGIVGSVAEAINVDQQYSQAIETTLGSQLQNIIVKDENAAKAGIRFLTQKRLGRATFLPQTTMRARSIDSRLLQQAQNDSGMIGIASDLVTFNASNRNVIQYLLGTTLIVKDIDAATRIARAVNHRVKLVTLKGEVVNPGGSMTGGANRTQRNGLLQKKQESTILKEQLKTMQTKLSELEEHGKQLKRQLADVITKDQQNATQVNDLHQQLTTMQKNLATIQQRFDEQHHRQERLQRQLQDLDGTKSAARQTELKKQVESLTTSIAELQTELDDKKRFNEDARSTQQESSAKLNEFKQRLLLVNERLTNAQLQANEYQTQINQLNRALNQGEQSLERIQSQQSLNDMHGDELARKQAEIEKQHAEYTAKVNQMRAQRDKLHDQVADAESRLRRANELQQASNDDQRKASLQLGRLTTKLEQHLQELTDTYEMTFEKAVQEAQETDLNEVQRHLKLLKRGIDELGEVNLGAIDEFERVNERFEFLNTQQNDLNNAKETLVQSMDEMDNEVKTRFKETFDQVATAFASLFPQIFGGGKAYLTLTAPDDLLHTGIEITAQPPGKKAQRLSLLSGGERSLTAITLLFALLKVRPVPFAVLDEAEAALDDANVARYSQYLKNFDDETQFIVITHRKGTMMQADVLYGVTMQESGVSKMVSVSLADVI</sequence>
<protein>
    <recommendedName>
        <fullName evidence="7">Chromosome partition protein Smc</fullName>
    </recommendedName>
</protein>
<reference evidence="9 10" key="1">
    <citation type="journal article" date="2015" name="Genome Announc.">
        <title>Expanding the biotechnology potential of lactobacilli through comparative genomics of 213 strains and associated genera.</title>
        <authorList>
            <person name="Sun Z."/>
            <person name="Harris H.M."/>
            <person name="McCann A."/>
            <person name="Guo C."/>
            <person name="Argimon S."/>
            <person name="Zhang W."/>
            <person name="Yang X."/>
            <person name="Jeffery I.B."/>
            <person name="Cooney J.C."/>
            <person name="Kagawa T.F."/>
            <person name="Liu W."/>
            <person name="Song Y."/>
            <person name="Salvetti E."/>
            <person name="Wrobel A."/>
            <person name="Rasinkangas P."/>
            <person name="Parkhill J."/>
            <person name="Rea M.C."/>
            <person name="O'Sullivan O."/>
            <person name="Ritari J."/>
            <person name="Douillard F.P."/>
            <person name="Paul Ross R."/>
            <person name="Yang R."/>
            <person name="Briner A.E."/>
            <person name="Felis G.E."/>
            <person name="de Vos W.M."/>
            <person name="Barrangou R."/>
            <person name="Klaenhammer T.R."/>
            <person name="Caufield P.W."/>
            <person name="Cui Y."/>
            <person name="Zhang H."/>
            <person name="O'Toole P.W."/>
        </authorList>
    </citation>
    <scope>NUCLEOTIDE SEQUENCE [LARGE SCALE GENOMIC DNA]</scope>
    <source>
        <strain evidence="9 10">DSM 20653</strain>
    </source>
</reference>
<keyword evidence="6 7" id="KW-0238">DNA-binding</keyword>
<keyword evidence="10" id="KW-1185">Reference proteome</keyword>
<comment type="function">
    <text evidence="7">Required for chromosome condensation and partitioning.</text>
</comment>
<dbReference type="PANTHER" id="PTHR43977">
    <property type="entry name" value="STRUCTURAL MAINTENANCE OF CHROMOSOMES PROTEIN 3"/>
    <property type="match status" value="1"/>
</dbReference>
<dbReference type="GO" id="GO:0005524">
    <property type="term" value="F:ATP binding"/>
    <property type="evidence" value="ECO:0007669"/>
    <property type="project" value="UniProtKB-UniRule"/>
</dbReference>
<dbReference type="Pfam" id="PF02463">
    <property type="entry name" value="SMC_N"/>
    <property type="match status" value="1"/>
</dbReference>
<keyword evidence="3 7" id="KW-0547">Nucleotide-binding</keyword>
<dbReference type="STRING" id="1423820.FC64_GL000555"/>
<evidence type="ECO:0000256" key="5">
    <source>
        <dbReference type="ARBA" id="ARBA00023054"/>
    </source>
</evidence>
<dbReference type="FunFam" id="3.40.50.300:FF:000984">
    <property type="entry name" value="Chromosome partition protein Smc"/>
    <property type="match status" value="1"/>
</dbReference>
<comment type="caution">
    <text evidence="9">The sequence shown here is derived from an EMBL/GenBank/DDBJ whole genome shotgun (WGS) entry which is preliminary data.</text>
</comment>
<evidence type="ECO:0000256" key="7">
    <source>
        <dbReference type="HAMAP-Rule" id="MF_01894"/>
    </source>
</evidence>
<comment type="similarity">
    <text evidence="7">Belongs to the SMC family.</text>
</comment>
<evidence type="ECO:0000256" key="6">
    <source>
        <dbReference type="ARBA" id="ARBA00023125"/>
    </source>
</evidence>
<dbReference type="PATRIC" id="fig|1423820.4.peg.562"/>
<feature type="coiled-coil region" evidence="7">
    <location>
        <begin position="679"/>
        <end position="921"/>
    </location>
</feature>
<dbReference type="EMBL" id="AYYZ01000004">
    <property type="protein sequence ID" value="KRM53273.1"/>
    <property type="molecule type" value="Genomic_DNA"/>
</dbReference>
<dbReference type="GO" id="GO:0030261">
    <property type="term" value="P:chromosome condensation"/>
    <property type="evidence" value="ECO:0007669"/>
    <property type="project" value="InterPro"/>
</dbReference>
<dbReference type="Gene3D" id="3.30.70.1620">
    <property type="match status" value="1"/>
</dbReference>
<dbReference type="GO" id="GO:0007059">
    <property type="term" value="P:chromosome segregation"/>
    <property type="evidence" value="ECO:0007669"/>
    <property type="project" value="UniProtKB-UniRule"/>
</dbReference>
<keyword evidence="4 7" id="KW-0067">ATP-binding</keyword>
<dbReference type="SMART" id="SM00968">
    <property type="entry name" value="SMC_hinge"/>
    <property type="match status" value="1"/>
</dbReference>
<feature type="binding site" evidence="7">
    <location>
        <begin position="32"/>
        <end position="39"/>
    </location>
    <ligand>
        <name>ATP</name>
        <dbReference type="ChEBI" id="CHEBI:30616"/>
    </ligand>
</feature>
<dbReference type="Gene3D" id="1.20.1060.20">
    <property type="match status" value="1"/>
</dbReference>
<evidence type="ECO:0000256" key="4">
    <source>
        <dbReference type="ARBA" id="ARBA00022840"/>
    </source>
</evidence>
<feature type="domain" description="SMC hinge" evidence="8">
    <location>
        <begin position="518"/>
        <end position="637"/>
    </location>
</feature>
<dbReference type="SUPFAM" id="SSF52540">
    <property type="entry name" value="P-loop containing nucleoside triphosphate hydrolases"/>
    <property type="match status" value="1"/>
</dbReference>
<dbReference type="HAMAP" id="MF_01894">
    <property type="entry name" value="Smc_prok"/>
    <property type="match status" value="1"/>
</dbReference>
<evidence type="ECO:0000313" key="9">
    <source>
        <dbReference type="EMBL" id="KRM53273.1"/>
    </source>
</evidence>
<dbReference type="GO" id="GO:0005694">
    <property type="term" value="C:chromosome"/>
    <property type="evidence" value="ECO:0007669"/>
    <property type="project" value="InterPro"/>
</dbReference>
<dbReference type="Gene3D" id="1.10.287.1490">
    <property type="match status" value="1"/>
</dbReference>
<evidence type="ECO:0000256" key="3">
    <source>
        <dbReference type="ARBA" id="ARBA00022741"/>
    </source>
</evidence>
<dbReference type="AlphaFoldDB" id="A0A0R1ZNZ2"/>